<dbReference type="SUPFAM" id="SSF55447">
    <property type="entry name" value="CO dehydrogenase flavoprotein C-terminal domain-like"/>
    <property type="match status" value="1"/>
</dbReference>
<dbReference type="GO" id="GO:0071949">
    <property type="term" value="F:FAD binding"/>
    <property type="evidence" value="ECO:0007669"/>
    <property type="project" value="InterPro"/>
</dbReference>
<dbReference type="RefSeq" id="WP_114917622.1">
    <property type="nucleotide sequence ID" value="NZ_CP024848.1"/>
</dbReference>
<dbReference type="PANTHER" id="PTHR42659">
    <property type="entry name" value="XANTHINE DEHYDROGENASE SUBUNIT C-RELATED"/>
    <property type="match status" value="1"/>
</dbReference>
<dbReference type="GO" id="GO:0016491">
    <property type="term" value="F:oxidoreductase activity"/>
    <property type="evidence" value="ECO:0007669"/>
    <property type="project" value="UniProtKB-KW"/>
</dbReference>
<dbReference type="SMART" id="SM01092">
    <property type="entry name" value="CO_deh_flav_C"/>
    <property type="match status" value="1"/>
</dbReference>
<name>A0A345PK06_9BACI</name>
<dbReference type="Pfam" id="PF00941">
    <property type="entry name" value="FAD_binding_5"/>
    <property type="match status" value="1"/>
</dbReference>
<dbReference type="InterPro" id="IPR016167">
    <property type="entry name" value="FAD-bd_PCMH_sub1"/>
</dbReference>
<dbReference type="Gene3D" id="3.30.465.10">
    <property type="match status" value="1"/>
</dbReference>
<dbReference type="FunFam" id="3.30.465.10:FF:000017">
    <property type="entry name" value="Xanthine dehydrogenase, FAD binding subunit"/>
    <property type="match status" value="1"/>
</dbReference>
<dbReference type="InterPro" id="IPR036318">
    <property type="entry name" value="FAD-bd_PCMH-like_sf"/>
</dbReference>
<dbReference type="InterPro" id="IPR005107">
    <property type="entry name" value="CO_DH_flav_C"/>
</dbReference>
<evidence type="ECO:0000256" key="3">
    <source>
        <dbReference type="ARBA" id="ARBA00023002"/>
    </source>
</evidence>
<dbReference type="AlphaFoldDB" id="A0A345PK06"/>
<keyword evidence="3" id="KW-0560">Oxidoreductase</keyword>
<gene>
    <name evidence="5" type="ORF">CUC15_15960</name>
</gene>
<dbReference type="Pfam" id="PF03450">
    <property type="entry name" value="CO_deh_flav_C"/>
    <property type="match status" value="1"/>
</dbReference>
<dbReference type="InterPro" id="IPR016166">
    <property type="entry name" value="FAD-bd_PCMH"/>
</dbReference>
<sequence length="285" mass="30519">MIPSKFDFVRAESVEHVVQLLQDSDGEGKIIAGGHSLLPLMKFRVTEPGKLIDISRIPSLKGVRVERDRVVVGAMMTHREVAEDQIIKEHIPVLSDAARLVGDIQIRNRGTIGGNIAHGDAIADLPAPALALDANLIICGEDGMDVINIDGFFLGPLITALPENSVVTSISFEIPPSHTKSAYLKYFHPATGYPVVGVAIVLGVNSDGLADYVRVGITGSGDVAYRAKSVEQELIGKPLTEDVIAHASKLAADDGDIGSDLFASESYRRNLCSVYTRRAISSLLI</sequence>
<reference evidence="6" key="1">
    <citation type="submission" date="2017-11" db="EMBL/GenBank/DDBJ databases">
        <authorList>
            <person name="Zhu W."/>
        </authorList>
    </citation>
    <scope>NUCLEOTIDE SEQUENCE [LARGE SCALE GENOMIC DNA]</scope>
    <source>
        <strain evidence="6">160</strain>
    </source>
</reference>
<dbReference type="OrthoDB" id="9774454at2"/>
<proteinExistence type="predicted"/>
<dbReference type="SUPFAM" id="SSF56176">
    <property type="entry name" value="FAD-binding/transporter-associated domain-like"/>
    <property type="match status" value="1"/>
</dbReference>
<organism evidence="5 6">
    <name type="scientific">Oceanobacillus zhaokaii</name>
    <dbReference type="NCBI Taxonomy" id="2052660"/>
    <lineage>
        <taxon>Bacteria</taxon>
        <taxon>Bacillati</taxon>
        <taxon>Bacillota</taxon>
        <taxon>Bacilli</taxon>
        <taxon>Bacillales</taxon>
        <taxon>Bacillaceae</taxon>
        <taxon>Oceanobacillus</taxon>
    </lineage>
</organism>
<dbReference type="Gene3D" id="3.30.390.50">
    <property type="entry name" value="CO dehydrogenase flavoprotein, C-terminal domain"/>
    <property type="match status" value="1"/>
</dbReference>
<dbReference type="PANTHER" id="PTHR42659:SF2">
    <property type="entry name" value="XANTHINE DEHYDROGENASE SUBUNIT C-RELATED"/>
    <property type="match status" value="1"/>
</dbReference>
<evidence type="ECO:0000256" key="2">
    <source>
        <dbReference type="ARBA" id="ARBA00022827"/>
    </source>
</evidence>
<dbReference type="InterPro" id="IPR016169">
    <property type="entry name" value="FAD-bd_PCMH_sub2"/>
</dbReference>
<keyword evidence="1" id="KW-0285">Flavoprotein</keyword>
<dbReference type="KEGG" id="ocn:CUC15_15960"/>
<dbReference type="Gene3D" id="3.30.43.10">
    <property type="entry name" value="Uridine Diphospho-n-acetylenolpyruvylglucosamine Reductase, domain 2"/>
    <property type="match status" value="1"/>
</dbReference>
<evidence type="ECO:0000259" key="4">
    <source>
        <dbReference type="PROSITE" id="PS51387"/>
    </source>
</evidence>
<protein>
    <submittedName>
        <fullName evidence="5">Carbon monoxide dehydrogenase</fullName>
    </submittedName>
</protein>
<keyword evidence="6" id="KW-1185">Reference proteome</keyword>
<accession>A0A345PK06</accession>
<dbReference type="InterPro" id="IPR036683">
    <property type="entry name" value="CO_DH_flav_C_dom_sf"/>
</dbReference>
<evidence type="ECO:0000313" key="6">
    <source>
        <dbReference type="Proteomes" id="UP000253908"/>
    </source>
</evidence>
<dbReference type="PROSITE" id="PS51387">
    <property type="entry name" value="FAD_PCMH"/>
    <property type="match status" value="1"/>
</dbReference>
<dbReference type="Proteomes" id="UP000253908">
    <property type="component" value="Chromosome"/>
</dbReference>
<keyword evidence="2" id="KW-0274">FAD</keyword>
<dbReference type="InterPro" id="IPR051312">
    <property type="entry name" value="Diverse_Substr_Oxidored"/>
</dbReference>
<evidence type="ECO:0000313" key="5">
    <source>
        <dbReference type="EMBL" id="AXI10336.1"/>
    </source>
</evidence>
<feature type="domain" description="FAD-binding PCMH-type" evidence="4">
    <location>
        <begin position="1"/>
        <end position="177"/>
    </location>
</feature>
<dbReference type="EMBL" id="CP024848">
    <property type="protein sequence ID" value="AXI10336.1"/>
    <property type="molecule type" value="Genomic_DNA"/>
</dbReference>
<evidence type="ECO:0000256" key="1">
    <source>
        <dbReference type="ARBA" id="ARBA00022630"/>
    </source>
</evidence>
<dbReference type="InterPro" id="IPR002346">
    <property type="entry name" value="Mopterin_DH_FAD-bd"/>
</dbReference>